<organism evidence="2 3">
    <name type="scientific">Anaeromyces robustus</name>
    <dbReference type="NCBI Taxonomy" id="1754192"/>
    <lineage>
        <taxon>Eukaryota</taxon>
        <taxon>Fungi</taxon>
        <taxon>Fungi incertae sedis</taxon>
        <taxon>Chytridiomycota</taxon>
        <taxon>Chytridiomycota incertae sedis</taxon>
        <taxon>Neocallimastigomycetes</taxon>
        <taxon>Neocallimastigales</taxon>
        <taxon>Neocallimastigaceae</taxon>
        <taxon>Anaeromyces</taxon>
    </lineage>
</organism>
<keyword evidence="1" id="KW-0472">Membrane</keyword>
<feature type="transmembrane region" description="Helical" evidence="1">
    <location>
        <begin position="6"/>
        <end position="26"/>
    </location>
</feature>
<evidence type="ECO:0000313" key="2">
    <source>
        <dbReference type="EMBL" id="ORX83567.1"/>
    </source>
</evidence>
<gene>
    <name evidence="2" type="ORF">BCR32DRAFT_266866</name>
</gene>
<accession>A0A1Y1XCX5</accession>
<evidence type="ECO:0000313" key="3">
    <source>
        <dbReference type="Proteomes" id="UP000193944"/>
    </source>
</evidence>
<name>A0A1Y1XCX5_9FUNG</name>
<feature type="transmembrane region" description="Helical" evidence="1">
    <location>
        <begin position="87"/>
        <end position="104"/>
    </location>
</feature>
<keyword evidence="1" id="KW-1133">Transmembrane helix</keyword>
<dbReference type="AlphaFoldDB" id="A0A1Y1XCX5"/>
<proteinExistence type="predicted"/>
<protein>
    <submittedName>
        <fullName evidence="2">Uncharacterized protein</fullName>
    </submittedName>
</protein>
<comment type="caution">
    <text evidence="2">The sequence shown here is derived from an EMBL/GenBank/DDBJ whole genome shotgun (WGS) entry which is preliminary data.</text>
</comment>
<keyword evidence="1" id="KW-0812">Transmembrane</keyword>
<sequence>MFTALITSLIVCIIEFLVIIIASPLAKPKLVLKFLPEDIRIKGSKHPEPPLYKQMIAHFLLSIFLISYLGAIIFLGKDGLNKKNYGFWNFFFRYMIFFYFNKFYDIIVQDQWLVMSTNFFKNIYPETIQCKGWKDRKFNNKNQIKRIIIFPFICLLISGICVIL</sequence>
<reference evidence="2 3" key="2">
    <citation type="submission" date="2016-08" db="EMBL/GenBank/DDBJ databases">
        <title>Pervasive Adenine N6-methylation of Active Genes in Fungi.</title>
        <authorList>
            <consortium name="DOE Joint Genome Institute"/>
            <person name="Mondo S.J."/>
            <person name="Dannebaum R.O."/>
            <person name="Kuo R.C."/>
            <person name="Labutti K."/>
            <person name="Haridas S."/>
            <person name="Kuo A."/>
            <person name="Salamov A."/>
            <person name="Ahrendt S.R."/>
            <person name="Lipzen A."/>
            <person name="Sullivan W."/>
            <person name="Andreopoulos W.B."/>
            <person name="Clum A."/>
            <person name="Lindquist E."/>
            <person name="Daum C."/>
            <person name="Ramamoorthy G.K."/>
            <person name="Gryganskyi A."/>
            <person name="Culley D."/>
            <person name="Magnuson J.K."/>
            <person name="James T.Y."/>
            <person name="O'Malley M.A."/>
            <person name="Stajich J.E."/>
            <person name="Spatafora J.W."/>
            <person name="Visel A."/>
            <person name="Grigoriev I.V."/>
        </authorList>
    </citation>
    <scope>NUCLEOTIDE SEQUENCE [LARGE SCALE GENOMIC DNA]</scope>
    <source>
        <strain evidence="2 3">S4</strain>
    </source>
</reference>
<feature type="transmembrane region" description="Helical" evidence="1">
    <location>
        <begin position="144"/>
        <end position="163"/>
    </location>
</feature>
<dbReference type="Proteomes" id="UP000193944">
    <property type="component" value="Unassembled WGS sequence"/>
</dbReference>
<evidence type="ECO:0000256" key="1">
    <source>
        <dbReference type="SAM" id="Phobius"/>
    </source>
</evidence>
<feature type="transmembrane region" description="Helical" evidence="1">
    <location>
        <begin position="55"/>
        <end position="75"/>
    </location>
</feature>
<keyword evidence="3" id="KW-1185">Reference proteome</keyword>
<dbReference type="EMBL" id="MCFG01000070">
    <property type="protein sequence ID" value="ORX83567.1"/>
    <property type="molecule type" value="Genomic_DNA"/>
</dbReference>
<reference evidence="2 3" key="1">
    <citation type="submission" date="2016-08" db="EMBL/GenBank/DDBJ databases">
        <title>A Parts List for Fungal Cellulosomes Revealed by Comparative Genomics.</title>
        <authorList>
            <consortium name="DOE Joint Genome Institute"/>
            <person name="Haitjema C.H."/>
            <person name="Gilmore S.P."/>
            <person name="Henske J.K."/>
            <person name="Solomon K.V."/>
            <person name="De Groot R."/>
            <person name="Kuo A."/>
            <person name="Mondo S.J."/>
            <person name="Salamov A.A."/>
            <person name="Labutti K."/>
            <person name="Zhao Z."/>
            <person name="Chiniquy J."/>
            <person name="Barry K."/>
            <person name="Brewer H.M."/>
            <person name="Purvine S.O."/>
            <person name="Wright A.T."/>
            <person name="Boxma B."/>
            <person name="Van Alen T."/>
            <person name="Hackstein J.H."/>
            <person name="Baker S.E."/>
            <person name="Grigoriev I.V."/>
            <person name="O'Malley M.A."/>
        </authorList>
    </citation>
    <scope>NUCLEOTIDE SEQUENCE [LARGE SCALE GENOMIC DNA]</scope>
    <source>
        <strain evidence="2 3">S4</strain>
    </source>
</reference>